<dbReference type="Pfam" id="PF22922">
    <property type="entry name" value="GAF_NLP"/>
    <property type="match status" value="1"/>
</dbReference>
<evidence type="ECO:0000256" key="7">
    <source>
        <dbReference type="ARBA" id="ARBA00023015"/>
    </source>
</evidence>
<evidence type="ECO:0000256" key="4">
    <source>
        <dbReference type="ARBA" id="ARBA00022771"/>
    </source>
</evidence>
<proteinExistence type="inferred from homology"/>
<feature type="region of interest" description="Disordered" evidence="12">
    <location>
        <begin position="732"/>
        <end position="758"/>
    </location>
</feature>
<sequence>MESAQAIEDGDLKHADSLLKEIGLQSSTEANLATRKVVKYFAEALVRRLYKLYPRNPLPLVRFREDMDVLGCKFEPFLSFASYTIMPPFYDALRGKKQVHIIDFSVAVDIWQHATLMKVLASELGSRLSYRITFVGPKLSKHLGYLKLISLILTKTAENHQIDFEYGEYLANSAGEIVGAALQLGRRSKGEAVVVEWEFELHKLLAVPSAVFNLVMSRLKDLKPEVMVIVEQEADHNSPDLMDRLGKSFKYYSVMFDSLEEDKFEKLEDYRVLWERNFRRQISKVVAEEGIGYVERHETWAQWRARLFRAGFHPARILFRETMFFNNKTNQYRIEEKNRRPLLCRLDYPFAISSAWKPDLTHDESISMEIGDLGSMLGSFNIAQDASRESGKASNSVSREDDADDATIMMKGNIWSTECFSINQIAASAEIFDILEYVCHVHDLPMALTWISDRREEDTNSRERFRLHIVDTACFVNDVGMKGFVEACVEGPPLEEGQGVAGKALQSKMQFVPDVADLDAIDYPFLHVAWEFGLHAVLAIKLASTYMSSVDYILELVFPLEMREISEQLVLMKEIILTLTENCGNSWRLWGNETGMEEAGKSNETAAIVSGSSPQGFSDFGGLNTEDIIIALDCCLSDGHDEQEIEGQTVGIGEHARTTGITLPKTPHWARPRKPPSSNKLRSKVWIDFYKLKDENGVEWAICKHCERRYRGESTRGTTNLRKHLRICPEERKRKAEQQTLEKLSRREKEKSRTPKDQPVPFMVIEADSLEHFELIENIFSPSLDETIDRIKSSSRKQQGNSEHQMPRQQAGPFKVIKSTSPEDLKLINYIFYSSLDESEIVVHCNHNYLTRSELCTLRPHTCLDDNVISVMSDALTVAERRKKKVLLARHNFLRNTYAFVKQEYAYDTSECISFAKKHMFRENYMSALFSCEKMYVPVFDKERIHFFLFVLHIKKQFVEIWDSLSKSSGSSVDKRLPNMVSASTLRATLSYDIQQNYPDGWSFASFSVDRSPNVPQQTNGYDCGVYVIKFMLAPEEATTQPDFAFDSDTERLDVVLRLLDGNVNSCRNELAAKAEAYFLRSSGTNDSLRIYVQNMDEETANKYSMLKGINAHVNPALNQM</sequence>
<feature type="domain" description="Ubiquitin-like protease family profile" evidence="13">
    <location>
        <begin position="848"/>
        <end position="1035"/>
    </location>
</feature>
<dbReference type="GO" id="GO:0005634">
    <property type="term" value="C:nucleus"/>
    <property type="evidence" value="ECO:0007669"/>
    <property type="project" value="UniProtKB-SubCell"/>
</dbReference>
<feature type="region of interest" description="Disordered" evidence="12">
    <location>
        <begin position="792"/>
        <end position="815"/>
    </location>
</feature>
<feature type="short sequence motif" description="LXXLL motif" evidence="11">
    <location>
        <begin position="201"/>
        <end position="205"/>
    </location>
</feature>
<evidence type="ECO:0000256" key="5">
    <source>
        <dbReference type="ARBA" id="ARBA00022801"/>
    </source>
</evidence>
<dbReference type="InterPro" id="IPR003656">
    <property type="entry name" value="Znf_BED"/>
</dbReference>
<feature type="domain" description="BED-type" evidence="14">
    <location>
        <begin position="680"/>
        <end position="735"/>
    </location>
</feature>
<accession>A0A8X8C6G0</accession>
<evidence type="ECO:0000313" key="16">
    <source>
        <dbReference type="Proteomes" id="UP000886885"/>
    </source>
</evidence>
<evidence type="ECO:0000256" key="10">
    <source>
        <dbReference type="PROSITE-ProRule" id="PRU00027"/>
    </source>
</evidence>
<dbReference type="Pfam" id="PF02892">
    <property type="entry name" value="zf-BED"/>
    <property type="match status" value="1"/>
</dbReference>
<keyword evidence="16" id="KW-1185">Reference proteome</keyword>
<comment type="caution">
    <text evidence="15">The sequence shown here is derived from an EMBL/GenBank/DDBJ whole genome shotgun (WGS) entry which is preliminary data.</text>
</comment>
<keyword evidence="7" id="KW-0805">Transcription regulation</keyword>
<evidence type="ECO:0000256" key="3">
    <source>
        <dbReference type="ARBA" id="ARBA00022723"/>
    </source>
</evidence>
<dbReference type="GO" id="GO:0008234">
    <property type="term" value="F:cysteine-type peptidase activity"/>
    <property type="evidence" value="ECO:0007669"/>
    <property type="project" value="InterPro"/>
</dbReference>
<keyword evidence="3" id="KW-0479">Metal-binding</keyword>
<dbReference type="Pfam" id="PF03514">
    <property type="entry name" value="GRAS"/>
    <property type="match status" value="1"/>
</dbReference>
<dbReference type="AlphaFoldDB" id="A0A8X8C6G0"/>
<evidence type="ECO:0008006" key="17">
    <source>
        <dbReference type="Google" id="ProtNLM"/>
    </source>
</evidence>
<keyword evidence="5" id="KW-0378">Hydrolase</keyword>
<feature type="region of interest" description="PFYRE" evidence="11">
    <location>
        <begin position="193"/>
        <end position="284"/>
    </location>
</feature>
<dbReference type="PROSITE" id="PS50985">
    <property type="entry name" value="GRAS"/>
    <property type="match status" value="1"/>
</dbReference>
<feature type="region of interest" description="SAW" evidence="11">
    <location>
        <begin position="287"/>
        <end position="368"/>
    </location>
</feature>
<keyword evidence="4 10" id="KW-0863">Zinc-finger</keyword>
<dbReference type="GO" id="GO:0003677">
    <property type="term" value="F:DNA binding"/>
    <property type="evidence" value="ECO:0007669"/>
    <property type="project" value="InterPro"/>
</dbReference>
<dbReference type="PROSITE" id="PS50600">
    <property type="entry name" value="ULP_PROTEASE"/>
    <property type="match status" value="1"/>
</dbReference>
<dbReference type="GO" id="GO:0006508">
    <property type="term" value="P:proteolysis"/>
    <property type="evidence" value="ECO:0007669"/>
    <property type="project" value="UniProtKB-KW"/>
</dbReference>
<dbReference type="OrthoDB" id="841203at2759"/>
<keyword evidence="8" id="KW-0804">Transcription</keyword>
<feature type="compositionally biased region" description="Basic and acidic residues" evidence="12">
    <location>
        <begin position="743"/>
        <end position="756"/>
    </location>
</feature>
<evidence type="ECO:0000256" key="8">
    <source>
        <dbReference type="ARBA" id="ARBA00023163"/>
    </source>
</evidence>
<protein>
    <recommendedName>
        <fullName evidence="17">BED-type domain-containing protein</fullName>
    </recommendedName>
</protein>
<dbReference type="GO" id="GO:0008270">
    <property type="term" value="F:zinc ion binding"/>
    <property type="evidence" value="ECO:0007669"/>
    <property type="project" value="UniProtKB-KW"/>
</dbReference>
<dbReference type="Pfam" id="PF02902">
    <property type="entry name" value="Peptidase_C48"/>
    <property type="match status" value="1"/>
</dbReference>
<keyword evidence="2" id="KW-0645">Protease</keyword>
<evidence type="ECO:0000313" key="15">
    <source>
        <dbReference type="EMBL" id="KAG6741309.1"/>
    </source>
</evidence>
<dbReference type="PROSITE" id="PS50808">
    <property type="entry name" value="ZF_BED"/>
    <property type="match status" value="1"/>
</dbReference>
<evidence type="ECO:0000256" key="2">
    <source>
        <dbReference type="ARBA" id="ARBA00022670"/>
    </source>
</evidence>
<evidence type="ECO:0000256" key="12">
    <source>
        <dbReference type="SAM" id="MobiDB-lite"/>
    </source>
</evidence>
<reference evidence="15" key="1">
    <citation type="journal article" date="2020" name="bioRxiv">
        <title>Hybrid origin of Populus tomentosa Carr. identified through genome sequencing and phylogenomic analysis.</title>
        <authorList>
            <person name="An X."/>
            <person name="Gao K."/>
            <person name="Chen Z."/>
            <person name="Li J."/>
            <person name="Yang X."/>
            <person name="Yang X."/>
            <person name="Zhou J."/>
            <person name="Guo T."/>
            <person name="Zhao T."/>
            <person name="Huang S."/>
            <person name="Miao D."/>
            <person name="Khan W.U."/>
            <person name="Rao P."/>
            <person name="Ye M."/>
            <person name="Lei B."/>
            <person name="Liao W."/>
            <person name="Wang J."/>
            <person name="Ji L."/>
            <person name="Li Y."/>
            <person name="Guo B."/>
            <person name="Mustafa N.S."/>
            <person name="Li S."/>
            <person name="Yun Q."/>
            <person name="Keller S.R."/>
            <person name="Mao J."/>
            <person name="Zhang R."/>
            <person name="Strauss S.H."/>
        </authorList>
    </citation>
    <scope>NUCLEOTIDE SEQUENCE</scope>
    <source>
        <strain evidence="15">GM15</strain>
        <tissue evidence="15">Leaf</tissue>
    </source>
</reference>
<dbReference type="SMART" id="SM00614">
    <property type="entry name" value="ZnF_BED"/>
    <property type="match status" value="1"/>
</dbReference>
<dbReference type="Proteomes" id="UP000886885">
    <property type="component" value="Chromosome 17D"/>
</dbReference>
<dbReference type="InterPro" id="IPR005202">
    <property type="entry name" value="TF_GRAS"/>
</dbReference>
<evidence type="ECO:0000256" key="6">
    <source>
        <dbReference type="ARBA" id="ARBA00022833"/>
    </source>
</evidence>
<dbReference type="InterPro" id="IPR003653">
    <property type="entry name" value="Peptidase_C48_C"/>
</dbReference>
<gene>
    <name evidence="15" type="ORF">POTOM_054542</name>
</gene>
<comment type="similarity">
    <text evidence="11">Belongs to the GRAS family.</text>
</comment>
<feature type="short sequence motif" description="VHIID" evidence="11">
    <location>
        <begin position="99"/>
        <end position="103"/>
    </location>
</feature>
<keyword evidence="9" id="KW-0539">Nucleus</keyword>
<evidence type="ECO:0000256" key="11">
    <source>
        <dbReference type="PROSITE-ProRule" id="PRU01191"/>
    </source>
</evidence>
<evidence type="ECO:0000256" key="9">
    <source>
        <dbReference type="ARBA" id="ARBA00023242"/>
    </source>
</evidence>
<evidence type="ECO:0000259" key="13">
    <source>
        <dbReference type="PROSITE" id="PS50600"/>
    </source>
</evidence>
<organism evidence="15 16">
    <name type="scientific">Populus tomentosa</name>
    <name type="common">Chinese white poplar</name>
    <dbReference type="NCBI Taxonomy" id="118781"/>
    <lineage>
        <taxon>Eukaryota</taxon>
        <taxon>Viridiplantae</taxon>
        <taxon>Streptophyta</taxon>
        <taxon>Embryophyta</taxon>
        <taxon>Tracheophyta</taxon>
        <taxon>Spermatophyta</taxon>
        <taxon>Magnoliopsida</taxon>
        <taxon>eudicotyledons</taxon>
        <taxon>Gunneridae</taxon>
        <taxon>Pentapetalae</taxon>
        <taxon>rosids</taxon>
        <taxon>fabids</taxon>
        <taxon>Malpighiales</taxon>
        <taxon>Salicaceae</taxon>
        <taxon>Saliceae</taxon>
        <taxon>Populus</taxon>
    </lineage>
</organism>
<comment type="caution">
    <text evidence="11">Lacks conserved residue(s) required for the propagation of feature annotation.</text>
</comment>
<dbReference type="InterPro" id="IPR055081">
    <property type="entry name" value="NLP1-9_GAF"/>
</dbReference>
<keyword evidence="6" id="KW-0862">Zinc</keyword>
<dbReference type="PANTHER" id="PTHR31636">
    <property type="entry name" value="OSJNBA0084A10.13 PROTEIN-RELATED"/>
    <property type="match status" value="1"/>
</dbReference>
<feature type="compositionally biased region" description="Polar residues" evidence="12">
    <location>
        <begin position="796"/>
        <end position="808"/>
    </location>
</feature>
<name>A0A8X8C6G0_POPTO</name>
<evidence type="ECO:0000256" key="1">
    <source>
        <dbReference type="ARBA" id="ARBA00004123"/>
    </source>
</evidence>
<dbReference type="EMBL" id="JAAWWB010000034">
    <property type="protein sequence ID" value="KAG6741309.1"/>
    <property type="molecule type" value="Genomic_DNA"/>
</dbReference>
<comment type="subcellular location">
    <subcellularLocation>
        <location evidence="1">Nucleus</location>
    </subcellularLocation>
</comment>
<evidence type="ECO:0000259" key="14">
    <source>
        <dbReference type="PROSITE" id="PS50808"/>
    </source>
</evidence>